<dbReference type="SMART" id="SM00220">
    <property type="entry name" value="S_TKc"/>
    <property type="match status" value="1"/>
</dbReference>
<accession>A0AAX4KFI8</accession>
<dbReference type="InterPro" id="IPR011009">
    <property type="entry name" value="Kinase-like_dom_sf"/>
</dbReference>
<feature type="compositionally biased region" description="Basic and acidic residues" evidence="4">
    <location>
        <begin position="611"/>
        <end position="627"/>
    </location>
</feature>
<feature type="compositionally biased region" description="Basic and acidic residues" evidence="4">
    <location>
        <begin position="684"/>
        <end position="695"/>
    </location>
</feature>
<feature type="domain" description="Protein kinase" evidence="5">
    <location>
        <begin position="222"/>
        <end position="546"/>
    </location>
</feature>
<reference evidence="6 7" key="1">
    <citation type="submission" date="2024-01" db="EMBL/GenBank/DDBJ databases">
        <title>Comparative genomics of Cryptococcus and Kwoniella reveals pathogenesis evolution and contrasting modes of karyotype evolution via chromosome fusion or intercentromeric recombination.</title>
        <authorList>
            <person name="Coelho M.A."/>
            <person name="David-Palma M."/>
            <person name="Shea T."/>
            <person name="Bowers K."/>
            <person name="McGinley-Smith S."/>
            <person name="Mohammad A.W."/>
            <person name="Gnirke A."/>
            <person name="Yurkov A.M."/>
            <person name="Nowrousian M."/>
            <person name="Sun S."/>
            <person name="Cuomo C.A."/>
            <person name="Heitman J."/>
        </authorList>
    </citation>
    <scope>NUCLEOTIDE SEQUENCE [LARGE SCALE GENOMIC DNA]</scope>
    <source>
        <strain evidence="6 7">PYCC6329</strain>
    </source>
</reference>
<dbReference type="GO" id="GO:0005737">
    <property type="term" value="C:cytoplasm"/>
    <property type="evidence" value="ECO:0007669"/>
    <property type="project" value="TreeGrafter"/>
</dbReference>
<name>A0AAX4KFI8_9TREE</name>
<dbReference type="Pfam" id="PF00069">
    <property type="entry name" value="Pkinase"/>
    <property type="match status" value="2"/>
</dbReference>
<feature type="compositionally biased region" description="Low complexity" evidence="4">
    <location>
        <begin position="651"/>
        <end position="661"/>
    </location>
</feature>
<dbReference type="Proteomes" id="UP001358614">
    <property type="component" value="Chromosome 1"/>
</dbReference>
<evidence type="ECO:0000256" key="2">
    <source>
        <dbReference type="ARBA" id="ARBA00022840"/>
    </source>
</evidence>
<feature type="region of interest" description="Disordered" evidence="4">
    <location>
        <begin position="38"/>
        <end position="59"/>
    </location>
</feature>
<gene>
    <name evidence="6" type="ORF">V865_002399</name>
</gene>
<evidence type="ECO:0000313" key="6">
    <source>
        <dbReference type="EMBL" id="WWD04330.1"/>
    </source>
</evidence>
<sequence length="855" mass="92379">MLQSSSPSPSPTPATSPPNRQSPAAAWIQRLNAPRSTSFDAGLELNPNGNGVSAIGYGRPRQEEMEMIVDENGAGPSNPAVIASDLRRATSLRTAGVFGGAGRETVSFGAAGSNLTSPPNPAAQLFTPPLASRHPLFSHHAVQAPASTGGVPSVHSSDQGPSSPAFMSDPGPSGPPSPSASDLSSSAFSPASAFLSHFSSSMSLRPPQNLAPDAQGARVSDYILGKIIGRGGFSTVRKATHVHTGEVLACKIVKRDDLSDRSGSLEKFEDEIKIWQSLPKHPSLLPLVEMHRTPFATFLFTPYMSGGSLLDVLQREGGSDKTARKWFPGVVNAVQVLHEGHEGFEGGILHGDLKLDNFLVDQSGSVMVADFYMAQKIQDKDHNSHQEFNLTVPPPLVVGHSSPLGRHSTLPAGYHRGPRMSSPLPSSKHRPNEHPLPENITPHPTQPFPSASLPYAPPELLRAPPAGPSLAQDVWALGIILHALLTGRLPFVDAFDPRLQMKILRGAWEEPAFLGREWLECLHGCLDGNKETRWTVRRVKESDAVIGWAEVKSRSKSRSRSRARMGMGLNDGYVDTIRRDGSAGPISIGSPFGRGRTRKHSAASSGSASASRDRMYQQPQGHDDRLDVFTSTSRPPSTNNRRDDPRHPRSRSASASRSRSSGNDHRPMFTLDAPDLVRSLESVDTARGRTTRRGETNNGLNIPGLPYARQSGELAITGLPIPGYSKSRSGSRSRPRIAIQPQSAPSYPTNFGTSLSSATTSSYNPMNVPPHSPGSSRSRSSHSPSISRGGRSLSRSRDSPVWEVSQQAPERYSYGRELDMVHEEKGRVIHEEDRHERERGRTGRSRSRGRAGRGY</sequence>
<evidence type="ECO:0000256" key="3">
    <source>
        <dbReference type="PROSITE-ProRule" id="PRU10141"/>
    </source>
</evidence>
<dbReference type="GO" id="GO:0005524">
    <property type="term" value="F:ATP binding"/>
    <property type="evidence" value="ECO:0007669"/>
    <property type="project" value="UniProtKB-UniRule"/>
</dbReference>
<dbReference type="GO" id="GO:0035556">
    <property type="term" value="P:intracellular signal transduction"/>
    <property type="evidence" value="ECO:0007669"/>
    <property type="project" value="TreeGrafter"/>
</dbReference>
<dbReference type="InterPro" id="IPR000719">
    <property type="entry name" value="Prot_kinase_dom"/>
</dbReference>
<feature type="region of interest" description="Disordered" evidence="4">
    <location>
        <begin position="1"/>
        <end position="25"/>
    </location>
</feature>
<dbReference type="RefSeq" id="XP_066082297.1">
    <property type="nucleotide sequence ID" value="XM_066226200.1"/>
</dbReference>
<dbReference type="PANTHER" id="PTHR24346:SF76">
    <property type="entry name" value="NON-SPECIFIC SERINE_THREONINE PROTEIN KINASE"/>
    <property type="match status" value="1"/>
</dbReference>
<feature type="region of interest" description="Disordered" evidence="4">
    <location>
        <begin position="402"/>
        <end position="440"/>
    </location>
</feature>
<dbReference type="AlphaFoldDB" id="A0AAX4KFI8"/>
<dbReference type="PROSITE" id="PS00108">
    <property type="entry name" value="PROTEIN_KINASE_ST"/>
    <property type="match status" value="1"/>
</dbReference>
<evidence type="ECO:0000259" key="5">
    <source>
        <dbReference type="PROSITE" id="PS50011"/>
    </source>
</evidence>
<keyword evidence="7" id="KW-1185">Reference proteome</keyword>
<feature type="compositionally biased region" description="Polar residues" evidence="4">
    <location>
        <begin position="740"/>
        <end position="765"/>
    </location>
</feature>
<dbReference type="GO" id="GO:0000226">
    <property type="term" value="P:microtubule cytoskeleton organization"/>
    <property type="evidence" value="ECO:0007669"/>
    <property type="project" value="TreeGrafter"/>
</dbReference>
<dbReference type="InterPro" id="IPR008271">
    <property type="entry name" value="Ser/Thr_kinase_AS"/>
</dbReference>
<dbReference type="SUPFAM" id="SSF56112">
    <property type="entry name" value="Protein kinase-like (PK-like)"/>
    <property type="match status" value="1"/>
</dbReference>
<dbReference type="GO" id="GO:0004674">
    <property type="term" value="F:protein serine/threonine kinase activity"/>
    <property type="evidence" value="ECO:0007669"/>
    <property type="project" value="TreeGrafter"/>
</dbReference>
<dbReference type="KEGG" id="ker:91101203"/>
<feature type="compositionally biased region" description="Low complexity" evidence="4">
    <location>
        <begin position="773"/>
        <end position="793"/>
    </location>
</feature>
<evidence type="ECO:0000256" key="1">
    <source>
        <dbReference type="ARBA" id="ARBA00022741"/>
    </source>
</evidence>
<keyword evidence="2 3" id="KW-0067">ATP-binding</keyword>
<dbReference type="InterPro" id="IPR017441">
    <property type="entry name" value="Protein_kinase_ATP_BS"/>
</dbReference>
<dbReference type="EMBL" id="CP144089">
    <property type="protein sequence ID" value="WWD04330.1"/>
    <property type="molecule type" value="Genomic_DNA"/>
</dbReference>
<dbReference type="PROSITE" id="PS50011">
    <property type="entry name" value="PROTEIN_KINASE_DOM"/>
    <property type="match status" value="1"/>
</dbReference>
<feature type="region of interest" description="Disordered" evidence="4">
    <location>
        <begin position="719"/>
        <end position="855"/>
    </location>
</feature>
<feature type="region of interest" description="Disordered" evidence="4">
    <location>
        <begin position="556"/>
        <end position="706"/>
    </location>
</feature>
<feature type="region of interest" description="Disordered" evidence="4">
    <location>
        <begin position="144"/>
        <end position="185"/>
    </location>
</feature>
<evidence type="ECO:0000313" key="7">
    <source>
        <dbReference type="Proteomes" id="UP001358614"/>
    </source>
</evidence>
<feature type="compositionally biased region" description="Polar residues" evidence="4">
    <location>
        <begin position="629"/>
        <end position="639"/>
    </location>
</feature>
<evidence type="ECO:0000256" key="4">
    <source>
        <dbReference type="SAM" id="MobiDB-lite"/>
    </source>
</evidence>
<keyword evidence="1 3" id="KW-0547">Nucleotide-binding</keyword>
<organism evidence="6 7">
    <name type="scientific">Kwoniella europaea PYCC6329</name>
    <dbReference type="NCBI Taxonomy" id="1423913"/>
    <lineage>
        <taxon>Eukaryota</taxon>
        <taxon>Fungi</taxon>
        <taxon>Dikarya</taxon>
        <taxon>Basidiomycota</taxon>
        <taxon>Agaricomycotina</taxon>
        <taxon>Tremellomycetes</taxon>
        <taxon>Tremellales</taxon>
        <taxon>Cryptococcaceae</taxon>
        <taxon>Kwoniella</taxon>
    </lineage>
</organism>
<dbReference type="PANTHER" id="PTHR24346">
    <property type="entry name" value="MAP/MICROTUBULE AFFINITY-REGULATING KINASE"/>
    <property type="match status" value="1"/>
</dbReference>
<feature type="compositionally biased region" description="Basic residues" evidence="4">
    <location>
        <begin position="842"/>
        <end position="855"/>
    </location>
</feature>
<protein>
    <recommendedName>
        <fullName evidence="5">Protein kinase domain-containing protein</fullName>
    </recommendedName>
</protein>
<feature type="binding site" evidence="3">
    <location>
        <position position="251"/>
    </location>
    <ligand>
        <name>ATP</name>
        <dbReference type="ChEBI" id="CHEBI:30616"/>
    </ligand>
</feature>
<dbReference type="PROSITE" id="PS00107">
    <property type="entry name" value="PROTEIN_KINASE_ATP"/>
    <property type="match status" value="1"/>
</dbReference>
<dbReference type="Gene3D" id="1.10.510.10">
    <property type="entry name" value="Transferase(Phosphotransferase) domain 1"/>
    <property type="match status" value="2"/>
</dbReference>
<feature type="compositionally biased region" description="Basic and acidic residues" evidence="4">
    <location>
        <begin position="813"/>
        <end position="841"/>
    </location>
</feature>
<dbReference type="GeneID" id="91101203"/>
<proteinExistence type="predicted"/>